<dbReference type="Gene3D" id="3.40.50.2300">
    <property type="match status" value="2"/>
</dbReference>
<feature type="domain" description="PAC" evidence="23">
    <location>
        <begin position="436"/>
        <end position="486"/>
    </location>
</feature>
<dbReference type="InParanoid" id="A0A330L1Q6"/>
<dbReference type="InterPro" id="IPR013767">
    <property type="entry name" value="PAS_fold"/>
</dbReference>
<dbReference type="SMART" id="SM00387">
    <property type="entry name" value="HATPase_c"/>
    <property type="match status" value="1"/>
</dbReference>
<dbReference type="InterPro" id="IPR000014">
    <property type="entry name" value="PAS"/>
</dbReference>
<feature type="domain" description="PAS" evidence="22">
    <location>
        <begin position="359"/>
        <end position="412"/>
    </location>
</feature>
<dbReference type="SUPFAM" id="SSF52172">
    <property type="entry name" value="CheY-like"/>
    <property type="match status" value="2"/>
</dbReference>
<dbReference type="FunFam" id="1.10.287.130:FF:000002">
    <property type="entry name" value="Two-component osmosensing histidine kinase"/>
    <property type="match status" value="1"/>
</dbReference>
<feature type="transmembrane region" description="Helical" evidence="19">
    <location>
        <begin position="202"/>
        <end position="222"/>
    </location>
</feature>
<evidence type="ECO:0000313" key="25">
    <source>
        <dbReference type="EMBL" id="SPP63564.1"/>
    </source>
</evidence>
<dbReference type="InterPro" id="IPR005467">
    <property type="entry name" value="His_kinase_dom"/>
</dbReference>
<dbReference type="Gene3D" id="3.30.450.20">
    <property type="entry name" value="PAS domain"/>
    <property type="match status" value="2"/>
</dbReference>
<keyword evidence="10" id="KW-0067">ATP-binding</keyword>
<dbReference type="SMART" id="SM00388">
    <property type="entry name" value="HisKA"/>
    <property type="match status" value="1"/>
</dbReference>
<protein>
    <recommendedName>
        <fullName evidence="15">Sensory/regulatory protein RpfC</fullName>
        <ecNumber evidence="3">2.7.13.3</ecNumber>
    </recommendedName>
</protein>
<dbReference type="SUPFAM" id="SSF47384">
    <property type="entry name" value="Homodimeric domain of signal transducing histidine kinase"/>
    <property type="match status" value="1"/>
</dbReference>
<keyword evidence="8" id="KW-0547">Nucleotide-binding</keyword>
<evidence type="ECO:0000256" key="4">
    <source>
        <dbReference type="ARBA" id="ARBA00022475"/>
    </source>
</evidence>
<dbReference type="GO" id="GO:0005886">
    <property type="term" value="C:plasma membrane"/>
    <property type="evidence" value="ECO:0007669"/>
    <property type="project" value="UniProtKB-SubCell"/>
</dbReference>
<dbReference type="Gene3D" id="1.20.120.160">
    <property type="entry name" value="HPT domain"/>
    <property type="match status" value="1"/>
</dbReference>
<evidence type="ECO:0000259" key="24">
    <source>
        <dbReference type="PROSITE" id="PS50894"/>
    </source>
</evidence>
<dbReference type="SUPFAM" id="SSF55874">
    <property type="entry name" value="ATPase domain of HSP90 chaperone/DNA topoisomerase II/histidine kinase"/>
    <property type="match status" value="1"/>
</dbReference>
<keyword evidence="5 17" id="KW-0597">Phosphoprotein</keyword>
<feature type="modified residue" description="4-aspartylphosphate" evidence="17">
    <location>
        <position position="942"/>
    </location>
</feature>
<sequence length="1161" mass="127430">MTPSLKPSTGIQTPSSFTIRLGMLMGAAILATGGFTLAVYDTIETVQIRGPLYTQIVESKDLAANALPPTLYIVDSYLVTLELLSASPSMRTVLVEQFRQLEQAFLTKQSEWHTRLPPGPLRDTLAESSGRWAREFYEHWHRNFLPALERGDTRAMTDLVFGPLGYQFAQHRLAITNLVQLADSQRRQAEEDAHTVLTARTYLLGSLGLGLIGVIFLVGWLINRRVSAPLLLSLQDSEEQTRSIVANALDAIIVMDDQGRIIDWNPQAEQILGWTKSEVLGRILSDTIIPPQYREAHREGLQQYLATGKGPALGKRLELVALRADGTEFPIELAITPLKLTSRTTFSGFIRDISERTQWEEKLRIVVESAPSGMVLVDHSGIIRMVNAELERTFGYPRTELLGQPIEVLVPEAIRRQHVKDRTAFMAQPRSRAMGTGRELKGRRKDGSEFPLEVGLTSVQTATGLIIIATIMDVTERKQIETALRQAKETAEAASLAKSQFLANMSHEIRTPMNGVLGMAELLLNSSLTERQRHLADSVHRSGTALLGIINDILDFSKIEAGKLVLEQIEFGLRDTIAEAVELFAEPAGEKGVELTCYIPDNIPDNVIGDPVRLRQVLLNLVGNAVKFTPHGEVAVRVALLRQANETLLLKVEIADTGFGIPPQVQSRLFTAFSQADGSTTRRFGGTGLGLAIVKQLVLLMGGEVGLTSSSKQGSTFWFTTHLGWTAQYPPVEIPDRVLDHMKILVVDDNETNRYILESHLTAWGAETVTAESGTVALAHLRKQAGNQTPFDLAILDIHMPDMDGFTLAQAIKADPTIRSVDLLALSSIDSQAYGRDGAVPEFSAWLRKPVRQSLLKDCLRRRQQGQSALPAVQTLAPRPTPAQAGSPPLRGHVLLVEDNPVNREVSTGMLELLGYQVTVAEDGQQAIAASTTQSFHLILMDCQMPIMDGFTATAKIRAREAQTPLARTPIIALTANAMDGDRDRCLEAGMDDYLSKPFSQQALGDLLSRWCLSRNQAQASPAGIPMATPTASEQHPSPTTHVDRTAWATITALQRPDQPNLLHKTIGLYLMSSQAQIDGLRQALQDGSPQAMITQAHTLKSSSAMLGATNLANLASQLEQACRTNHVEHTDRLVARIDEEYQQVCAIFRRELTASSKEAA</sequence>
<keyword evidence="4" id="KW-1003">Cell membrane</keyword>
<evidence type="ECO:0000256" key="10">
    <source>
        <dbReference type="ARBA" id="ARBA00022840"/>
    </source>
</evidence>
<evidence type="ECO:0000259" key="23">
    <source>
        <dbReference type="PROSITE" id="PS50113"/>
    </source>
</evidence>
<evidence type="ECO:0000256" key="1">
    <source>
        <dbReference type="ARBA" id="ARBA00000085"/>
    </source>
</evidence>
<dbReference type="InterPro" id="IPR000700">
    <property type="entry name" value="PAS-assoc_C"/>
</dbReference>
<dbReference type="CDD" id="cd17546">
    <property type="entry name" value="REC_hyHK_CKI1_RcsC-like"/>
    <property type="match status" value="1"/>
</dbReference>
<dbReference type="InterPro" id="IPR008207">
    <property type="entry name" value="Sig_transdc_His_kin_Hpt_dom"/>
</dbReference>
<dbReference type="AlphaFoldDB" id="A0A330L1Q6"/>
<evidence type="ECO:0000256" key="6">
    <source>
        <dbReference type="ARBA" id="ARBA00022679"/>
    </source>
</evidence>
<proteinExistence type="predicted"/>
<evidence type="ECO:0000256" key="7">
    <source>
        <dbReference type="ARBA" id="ARBA00022692"/>
    </source>
</evidence>
<evidence type="ECO:0000256" key="19">
    <source>
        <dbReference type="SAM" id="Phobius"/>
    </source>
</evidence>
<keyword evidence="12" id="KW-0902">Two-component regulatory system</keyword>
<accession>A0A330L1Q6</accession>
<dbReference type="InterPro" id="IPR036641">
    <property type="entry name" value="HPT_dom_sf"/>
</dbReference>
<feature type="domain" description="PAS" evidence="22">
    <location>
        <begin position="237"/>
        <end position="308"/>
    </location>
</feature>
<evidence type="ECO:0000259" key="22">
    <source>
        <dbReference type="PROSITE" id="PS50112"/>
    </source>
</evidence>
<dbReference type="CDD" id="cd00088">
    <property type="entry name" value="HPT"/>
    <property type="match status" value="1"/>
</dbReference>
<dbReference type="CDD" id="cd16922">
    <property type="entry name" value="HATPase_EvgS-ArcB-TorS-like"/>
    <property type="match status" value="1"/>
</dbReference>
<reference evidence="26" key="1">
    <citation type="submission" date="2018-04" db="EMBL/GenBank/DDBJ databases">
        <authorList>
            <person name="Lucker S."/>
            <person name="Sakoula D."/>
        </authorList>
    </citation>
    <scope>NUCLEOTIDE SEQUENCE [LARGE SCALE GENOMIC DNA]</scope>
</reference>
<feature type="domain" description="Response regulatory" evidence="21">
    <location>
        <begin position="893"/>
        <end position="1012"/>
    </location>
</feature>
<dbReference type="CDD" id="cd00082">
    <property type="entry name" value="HisKA"/>
    <property type="match status" value="1"/>
</dbReference>
<dbReference type="PROSITE" id="PS50894">
    <property type="entry name" value="HPT"/>
    <property type="match status" value="1"/>
</dbReference>
<dbReference type="GO" id="GO:0006355">
    <property type="term" value="P:regulation of DNA-templated transcription"/>
    <property type="evidence" value="ECO:0007669"/>
    <property type="project" value="InterPro"/>
</dbReference>
<evidence type="ECO:0000256" key="8">
    <source>
        <dbReference type="ARBA" id="ARBA00022741"/>
    </source>
</evidence>
<comment type="subunit">
    <text evidence="14">At low DSF concentrations, interacts with RpfF.</text>
</comment>
<evidence type="ECO:0000259" key="21">
    <source>
        <dbReference type="PROSITE" id="PS50110"/>
    </source>
</evidence>
<evidence type="ECO:0000256" key="15">
    <source>
        <dbReference type="ARBA" id="ARBA00068150"/>
    </source>
</evidence>
<dbReference type="RefSeq" id="WP_121988075.1">
    <property type="nucleotide sequence ID" value="NZ_OUNR01000001.1"/>
</dbReference>
<dbReference type="PRINTS" id="PR00344">
    <property type="entry name" value="BCTRLSENSOR"/>
</dbReference>
<dbReference type="PROSITE" id="PS50112">
    <property type="entry name" value="PAS"/>
    <property type="match status" value="2"/>
</dbReference>
<dbReference type="Pfam" id="PF02518">
    <property type="entry name" value="HATPase_c"/>
    <property type="match status" value="1"/>
</dbReference>
<dbReference type="NCBIfam" id="TIGR00229">
    <property type="entry name" value="sensory_box"/>
    <property type="match status" value="2"/>
</dbReference>
<dbReference type="FunFam" id="3.30.565.10:FF:000010">
    <property type="entry name" value="Sensor histidine kinase RcsC"/>
    <property type="match status" value="1"/>
</dbReference>
<dbReference type="InterPro" id="IPR001789">
    <property type="entry name" value="Sig_transdc_resp-reg_receiver"/>
</dbReference>
<comment type="subcellular location">
    <subcellularLocation>
        <location evidence="2">Cell membrane</location>
        <topology evidence="2">Multi-pass membrane protein</topology>
    </subcellularLocation>
</comment>
<dbReference type="SUPFAM" id="SSF47226">
    <property type="entry name" value="Histidine-containing phosphotransfer domain, HPT domain"/>
    <property type="match status" value="1"/>
</dbReference>
<evidence type="ECO:0000313" key="26">
    <source>
        <dbReference type="Proteomes" id="UP000248168"/>
    </source>
</evidence>
<dbReference type="Gene3D" id="1.10.287.130">
    <property type="match status" value="1"/>
</dbReference>
<dbReference type="PROSITE" id="PS50110">
    <property type="entry name" value="RESPONSE_REGULATORY"/>
    <property type="match status" value="2"/>
</dbReference>
<dbReference type="Proteomes" id="UP000248168">
    <property type="component" value="Unassembled WGS sequence"/>
</dbReference>
<dbReference type="OrthoDB" id="9758705at2"/>
<dbReference type="EMBL" id="OUNR01000001">
    <property type="protein sequence ID" value="SPP63564.1"/>
    <property type="molecule type" value="Genomic_DNA"/>
</dbReference>
<feature type="domain" description="HPt" evidence="24">
    <location>
        <begin position="1059"/>
        <end position="1156"/>
    </location>
</feature>
<dbReference type="InterPro" id="IPR036097">
    <property type="entry name" value="HisK_dim/P_sf"/>
</dbReference>
<feature type="domain" description="Histidine kinase" evidence="20">
    <location>
        <begin position="504"/>
        <end position="725"/>
    </location>
</feature>
<dbReference type="InterPro" id="IPR011006">
    <property type="entry name" value="CheY-like_superfamily"/>
</dbReference>
<feature type="transmembrane region" description="Helical" evidence="19">
    <location>
        <begin position="20"/>
        <end position="40"/>
    </location>
</feature>
<dbReference type="Pfam" id="PF00989">
    <property type="entry name" value="PAS"/>
    <property type="match status" value="2"/>
</dbReference>
<evidence type="ECO:0000256" key="13">
    <source>
        <dbReference type="ARBA" id="ARBA00023136"/>
    </source>
</evidence>
<evidence type="ECO:0000256" key="5">
    <source>
        <dbReference type="ARBA" id="ARBA00022553"/>
    </source>
</evidence>
<evidence type="ECO:0000256" key="3">
    <source>
        <dbReference type="ARBA" id="ARBA00012438"/>
    </source>
</evidence>
<dbReference type="Pfam" id="PF00512">
    <property type="entry name" value="HisKA"/>
    <property type="match status" value="1"/>
</dbReference>
<dbReference type="FunCoup" id="A0A330L1Q6">
    <property type="interactions" value="248"/>
</dbReference>
<keyword evidence="6 25" id="KW-0808">Transferase</keyword>
<dbReference type="PROSITE" id="PS50113">
    <property type="entry name" value="PAC"/>
    <property type="match status" value="2"/>
</dbReference>
<dbReference type="EC" id="2.7.13.3" evidence="3"/>
<evidence type="ECO:0000256" key="18">
    <source>
        <dbReference type="SAM" id="MobiDB-lite"/>
    </source>
</evidence>
<feature type="modified residue" description="4-aspartylphosphate" evidence="17">
    <location>
        <position position="797"/>
    </location>
</feature>
<evidence type="ECO:0000256" key="11">
    <source>
        <dbReference type="ARBA" id="ARBA00022989"/>
    </source>
</evidence>
<dbReference type="SMART" id="SM00448">
    <property type="entry name" value="REC"/>
    <property type="match status" value="2"/>
</dbReference>
<evidence type="ECO:0000256" key="16">
    <source>
        <dbReference type="PROSITE-ProRule" id="PRU00110"/>
    </source>
</evidence>
<dbReference type="SMART" id="SM00073">
    <property type="entry name" value="HPT"/>
    <property type="match status" value="1"/>
</dbReference>
<keyword evidence="7 19" id="KW-0812">Transmembrane</keyword>
<dbReference type="SUPFAM" id="SSF55785">
    <property type="entry name" value="PYP-like sensor domain (PAS domain)"/>
    <property type="match status" value="2"/>
</dbReference>
<dbReference type="CDD" id="cd00130">
    <property type="entry name" value="PAS"/>
    <property type="match status" value="2"/>
</dbReference>
<comment type="catalytic activity">
    <reaction evidence="1">
        <text>ATP + protein L-histidine = ADP + protein N-phospho-L-histidine.</text>
        <dbReference type="EC" id="2.7.13.3"/>
    </reaction>
</comment>
<dbReference type="InterPro" id="IPR001610">
    <property type="entry name" value="PAC"/>
</dbReference>
<evidence type="ECO:0000256" key="2">
    <source>
        <dbReference type="ARBA" id="ARBA00004651"/>
    </source>
</evidence>
<dbReference type="InterPro" id="IPR035965">
    <property type="entry name" value="PAS-like_dom_sf"/>
</dbReference>
<dbReference type="GO" id="GO:0005524">
    <property type="term" value="F:ATP binding"/>
    <property type="evidence" value="ECO:0007669"/>
    <property type="project" value="UniProtKB-KW"/>
</dbReference>
<dbReference type="InterPro" id="IPR003661">
    <property type="entry name" value="HisK_dim/P_dom"/>
</dbReference>
<dbReference type="Pfam" id="PF00072">
    <property type="entry name" value="Response_reg"/>
    <property type="match status" value="2"/>
</dbReference>
<dbReference type="PROSITE" id="PS50109">
    <property type="entry name" value="HIS_KIN"/>
    <property type="match status" value="1"/>
</dbReference>
<evidence type="ECO:0000256" key="12">
    <source>
        <dbReference type="ARBA" id="ARBA00023012"/>
    </source>
</evidence>
<name>A0A330L1Q6_9BACT</name>
<feature type="region of interest" description="Disordered" evidence="18">
    <location>
        <begin position="870"/>
        <end position="891"/>
    </location>
</feature>
<keyword evidence="9 25" id="KW-0418">Kinase</keyword>
<dbReference type="InterPro" id="IPR003594">
    <property type="entry name" value="HATPase_dom"/>
</dbReference>
<feature type="modified residue" description="Phosphohistidine" evidence="16">
    <location>
        <position position="1098"/>
    </location>
</feature>
<keyword evidence="26" id="KW-1185">Reference proteome</keyword>
<dbReference type="GO" id="GO:0000155">
    <property type="term" value="F:phosphorelay sensor kinase activity"/>
    <property type="evidence" value="ECO:0007669"/>
    <property type="project" value="InterPro"/>
</dbReference>
<feature type="domain" description="Response regulatory" evidence="21">
    <location>
        <begin position="743"/>
        <end position="864"/>
    </location>
</feature>
<evidence type="ECO:0000256" key="9">
    <source>
        <dbReference type="ARBA" id="ARBA00022777"/>
    </source>
</evidence>
<dbReference type="SMART" id="SM00091">
    <property type="entry name" value="PAS"/>
    <property type="match status" value="2"/>
</dbReference>
<evidence type="ECO:0000256" key="17">
    <source>
        <dbReference type="PROSITE-ProRule" id="PRU00169"/>
    </source>
</evidence>
<gene>
    <name evidence="25" type="ORF">NITLEN_10650</name>
</gene>
<evidence type="ECO:0000259" key="20">
    <source>
        <dbReference type="PROSITE" id="PS50109"/>
    </source>
</evidence>
<feature type="domain" description="PAC" evidence="23">
    <location>
        <begin position="315"/>
        <end position="365"/>
    </location>
</feature>
<dbReference type="InterPro" id="IPR004358">
    <property type="entry name" value="Sig_transdc_His_kin-like_C"/>
</dbReference>
<dbReference type="Gene3D" id="3.30.565.10">
    <property type="entry name" value="Histidine kinase-like ATPase, C-terminal domain"/>
    <property type="match status" value="1"/>
</dbReference>
<dbReference type="PANTHER" id="PTHR45339">
    <property type="entry name" value="HYBRID SIGNAL TRANSDUCTION HISTIDINE KINASE J"/>
    <property type="match status" value="1"/>
</dbReference>
<dbReference type="SMART" id="SM00086">
    <property type="entry name" value="PAC"/>
    <property type="match status" value="2"/>
</dbReference>
<evidence type="ECO:0000256" key="14">
    <source>
        <dbReference type="ARBA" id="ARBA00064003"/>
    </source>
</evidence>
<dbReference type="PANTHER" id="PTHR45339:SF1">
    <property type="entry name" value="HYBRID SIGNAL TRANSDUCTION HISTIDINE KINASE J"/>
    <property type="match status" value="1"/>
</dbReference>
<keyword evidence="11 19" id="KW-1133">Transmembrane helix</keyword>
<dbReference type="Pfam" id="PF01627">
    <property type="entry name" value="Hpt"/>
    <property type="match status" value="1"/>
</dbReference>
<organism evidence="25 26">
    <name type="scientific">Nitrospira lenta</name>
    <dbReference type="NCBI Taxonomy" id="1436998"/>
    <lineage>
        <taxon>Bacteria</taxon>
        <taxon>Pseudomonadati</taxon>
        <taxon>Nitrospirota</taxon>
        <taxon>Nitrospiria</taxon>
        <taxon>Nitrospirales</taxon>
        <taxon>Nitrospiraceae</taxon>
        <taxon>Nitrospira</taxon>
    </lineage>
</organism>
<keyword evidence="13 19" id="KW-0472">Membrane</keyword>
<dbReference type="InterPro" id="IPR036890">
    <property type="entry name" value="HATPase_C_sf"/>
</dbReference>